<protein>
    <recommendedName>
        <fullName evidence="6">Large ribosomal subunit protein uL23</fullName>
    </recommendedName>
</protein>
<evidence type="ECO:0000313" key="8">
    <source>
        <dbReference type="Proteomes" id="UP000008957"/>
    </source>
</evidence>
<evidence type="ECO:0000256" key="5">
    <source>
        <dbReference type="ARBA" id="ARBA00023274"/>
    </source>
</evidence>
<evidence type="ECO:0000313" key="7">
    <source>
        <dbReference type="EMBL" id="CBL28170.1"/>
    </source>
</evidence>
<dbReference type="InterPro" id="IPR012677">
    <property type="entry name" value="Nucleotide-bd_a/b_plait_sf"/>
</dbReference>
<evidence type="ECO:0000256" key="6">
    <source>
        <dbReference type="HAMAP-Rule" id="MF_01369"/>
    </source>
</evidence>
<dbReference type="KEGG" id="sbr:SY1_08840"/>
<keyword evidence="4 6" id="KW-0689">Ribosomal protein</keyword>
<dbReference type="NCBIfam" id="NF004363">
    <property type="entry name" value="PRK05738.2-4"/>
    <property type="match status" value="1"/>
</dbReference>
<keyword evidence="5 6" id="KW-0687">Ribonucleoprotein</keyword>
<evidence type="ECO:0000256" key="1">
    <source>
        <dbReference type="ARBA" id="ARBA00006700"/>
    </source>
</evidence>
<dbReference type="EMBL" id="FP929056">
    <property type="protein sequence ID" value="CBL28170.1"/>
    <property type="molecule type" value="Genomic_DNA"/>
</dbReference>
<organism evidence="7 8">
    <name type="scientific">Fretibacterium fastidiosum</name>
    <dbReference type="NCBI Taxonomy" id="651822"/>
    <lineage>
        <taxon>Bacteria</taxon>
        <taxon>Thermotogati</taxon>
        <taxon>Synergistota</taxon>
        <taxon>Synergistia</taxon>
        <taxon>Synergistales</taxon>
        <taxon>Aminobacteriaceae</taxon>
        <taxon>Fretibacterium</taxon>
    </lineage>
</organism>
<gene>
    <name evidence="6" type="primary">rplW</name>
    <name evidence="7" type="ORF">SY1_08840</name>
</gene>
<evidence type="ECO:0000256" key="2">
    <source>
        <dbReference type="ARBA" id="ARBA00022730"/>
    </source>
</evidence>
<keyword evidence="3 6" id="KW-0694">RNA-binding</keyword>
<dbReference type="SUPFAM" id="SSF54189">
    <property type="entry name" value="Ribosomal proteins S24e, L23 and L15e"/>
    <property type="match status" value="1"/>
</dbReference>
<name>A0AB94IWM6_9BACT</name>
<keyword evidence="8" id="KW-1185">Reference proteome</keyword>
<keyword evidence="2 6" id="KW-0699">rRNA-binding</keyword>
<dbReference type="PANTHER" id="PTHR11620">
    <property type="entry name" value="60S RIBOSOMAL PROTEIN L23A"/>
    <property type="match status" value="1"/>
</dbReference>
<dbReference type="HAMAP" id="MF_01369_B">
    <property type="entry name" value="Ribosomal_uL23_B"/>
    <property type="match status" value="1"/>
</dbReference>
<dbReference type="GO" id="GO:0003735">
    <property type="term" value="F:structural constituent of ribosome"/>
    <property type="evidence" value="ECO:0007669"/>
    <property type="project" value="InterPro"/>
</dbReference>
<evidence type="ECO:0000256" key="4">
    <source>
        <dbReference type="ARBA" id="ARBA00022980"/>
    </source>
</evidence>
<dbReference type="GO" id="GO:0006412">
    <property type="term" value="P:translation"/>
    <property type="evidence" value="ECO:0007669"/>
    <property type="project" value="UniProtKB-UniRule"/>
</dbReference>
<dbReference type="GO" id="GO:0019843">
    <property type="term" value="F:rRNA binding"/>
    <property type="evidence" value="ECO:0007669"/>
    <property type="project" value="UniProtKB-UniRule"/>
</dbReference>
<dbReference type="Pfam" id="PF00276">
    <property type="entry name" value="Ribosomal_L23"/>
    <property type="match status" value="1"/>
</dbReference>
<dbReference type="GO" id="GO:1990904">
    <property type="term" value="C:ribonucleoprotein complex"/>
    <property type="evidence" value="ECO:0007669"/>
    <property type="project" value="UniProtKB-KW"/>
</dbReference>
<dbReference type="InterPro" id="IPR012678">
    <property type="entry name" value="Ribosomal_uL23/eL15/eS24_sf"/>
</dbReference>
<comment type="subunit">
    <text evidence="6">Part of the 50S ribosomal subunit. Contacts protein L29, and trigger factor when it is bound to the ribosome.</text>
</comment>
<comment type="function">
    <text evidence="6">One of the early assembly proteins it binds 23S rRNA. One of the proteins that surrounds the polypeptide exit tunnel on the outside of the ribosome. Forms the main docking site for trigger factor binding to the ribosome.</text>
</comment>
<reference evidence="8" key="1">
    <citation type="submission" date="2010-03" db="EMBL/GenBank/DDBJ databases">
        <title>The genome sequence of Synergistetes sp. SGP1.</title>
        <authorList>
            <consortium name="metaHIT consortium -- http://www.metahit.eu/"/>
            <person name="Pajon A."/>
            <person name="Turner K."/>
            <person name="Parkhill J."/>
            <person name="Wade W."/>
            <person name="Vartoukian S."/>
        </authorList>
    </citation>
    <scope>NUCLEOTIDE SEQUENCE [LARGE SCALE GENOMIC DNA]</scope>
    <source>
        <strain evidence="8">SGP1</strain>
    </source>
</reference>
<proteinExistence type="inferred from homology"/>
<dbReference type="AlphaFoldDB" id="A0AB94IWM6"/>
<dbReference type="Proteomes" id="UP000008957">
    <property type="component" value="Chromosome"/>
</dbReference>
<dbReference type="FunFam" id="3.30.70.330:FF:000001">
    <property type="entry name" value="50S ribosomal protein L23"/>
    <property type="match status" value="1"/>
</dbReference>
<dbReference type="Gene3D" id="3.30.70.330">
    <property type="match status" value="1"/>
</dbReference>
<dbReference type="NCBIfam" id="NF004366">
    <property type="entry name" value="PRK05738.3-2"/>
    <property type="match status" value="1"/>
</dbReference>
<evidence type="ECO:0000256" key="3">
    <source>
        <dbReference type="ARBA" id="ARBA00022884"/>
    </source>
</evidence>
<dbReference type="InterPro" id="IPR013025">
    <property type="entry name" value="Ribosomal_uL23-like"/>
</dbReference>
<dbReference type="NCBIfam" id="NF004359">
    <property type="entry name" value="PRK05738.1-3"/>
    <property type="match status" value="1"/>
</dbReference>
<sequence length="98" mass="11088">MSLSAHDIIIRPVVTEKSSALMELNKYTFEVRRDVNKIQIRKAVEEAFKVKVLSVNTINVKSKPKRMGASVGRTRSWKKAIVSLPQGQRIEFFEGASI</sequence>
<comment type="similarity">
    <text evidence="1 6">Belongs to the universal ribosomal protein uL23 family.</text>
</comment>
<reference evidence="7 8" key="2">
    <citation type="submission" date="2010-03" db="EMBL/GenBank/DDBJ databases">
        <authorList>
            <person name="Pajon A."/>
        </authorList>
    </citation>
    <scope>NUCLEOTIDE SEQUENCE [LARGE SCALE GENOMIC DNA]</scope>
    <source>
        <strain evidence="7 8">SGP1</strain>
    </source>
</reference>
<dbReference type="RefSeq" id="WP_015556317.1">
    <property type="nucleotide sequence ID" value="NC_021038.1"/>
</dbReference>
<accession>A0AB94IWM6</accession>
<dbReference type="GO" id="GO:0005840">
    <property type="term" value="C:ribosome"/>
    <property type="evidence" value="ECO:0007669"/>
    <property type="project" value="UniProtKB-KW"/>
</dbReference>